<dbReference type="Proteomes" id="UP001595783">
    <property type="component" value="Unassembled WGS sequence"/>
</dbReference>
<protein>
    <submittedName>
        <fullName evidence="1">Uncharacterized protein</fullName>
    </submittedName>
</protein>
<keyword evidence="2" id="KW-1185">Reference proteome</keyword>
<dbReference type="RefSeq" id="WP_233709016.1">
    <property type="nucleotide sequence ID" value="NZ_FZMF01000024.1"/>
</dbReference>
<comment type="caution">
    <text evidence="1">The sequence shown here is derived from an EMBL/GenBank/DDBJ whole genome shotgun (WGS) entry which is preliminary data.</text>
</comment>
<evidence type="ECO:0000313" key="2">
    <source>
        <dbReference type="Proteomes" id="UP001595783"/>
    </source>
</evidence>
<dbReference type="EMBL" id="JBHRZO010000052">
    <property type="protein sequence ID" value="MFC3848425.1"/>
    <property type="molecule type" value="Genomic_DNA"/>
</dbReference>
<reference evidence="2" key="1">
    <citation type="journal article" date="2019" name="Int. J. Syst. Evol. Microbiol.">
        <title>The Global Catalogue of Microorganisms (GCM) 10K type strain sequencing project: providing services to taxonomists for standard genome sequencing and annotation.</title>
        <authorList>
            <consortium name="The Broad Institute Genomics Platform"/>
            <consortium name="The Broad Institute Genome Sequencing Center for Infectious Disease"/>
            <person name="Wu L."/>
            <person name="Ma J."/>
        </authorList>
    </citation>
    <scope>NUCLEOTIDE SEQUENCE [LARGE SCALE GENOMIC DNA]</scope>
    <source>
        <strain evidence="2">CCUG 53816</strain>
    </source>
</reference>
<gene>
    <name evidence="1" type="ORF">ACFOPX_07870</name>
</gene>
<accession>A0ABV7ZJR4</accession>
<sequence length="87" mass="10058">MIDIFSLEKYLDWFVRVENKNGKIDEGAFVGYDGPSFDPDEEGEDEILLRIRTPDSDFYLLSFESADIATFTPIRKATKEELGMWGR</sequence>
<name>A0ABV7ZJR4_9HELI</name>
<evidence type="ECO:0000313" key="1">
    <source>
        <dbReference type="EMBL" id="MFC3848425.1"/>
    </source>
</evidence>
<proteinExistence type="predicted"/>
<organism evidence="1 2">
    <name type="scientific">Helicobacter baculiformis</name>
    <dbReference type="NCBI Taxonomy" id="427351"/>
    <lineage>
        <taxon>Bacteria</taxon>
        <taxon>Pseudomonadati</taxon>
        <taxon>Campylobacterota</taxon>
        <taxon>Epsilonproteobacteria</taxon>
        <taxon>Campylobacterales</taxon>
        <taxon>Helicobacteraceae</taxon>
        <taxon>Helicobacter</taxon>
    </lineage>
</organism>